<dbReference type="GO" id="GO:0004674">
    <property type="term" value="F:protein serine/threonine kinase activity"/>
    <property type="evidence" value="ECO:0007669"/>
    <property type="project" value="UniProtKB-EC"/>
</dbReference>
<dbReference type="Pfam" id="PF08477">
    <property type="entry name" value="Roc"/>
    <property type="match status" value="1"/>
</dbReference>
<dbReference type="PROSITE" id="PS51424">
    <property type="entry name" value="ROC"/>
    <property type="match status" value="1"/>
</dbReference>
<dbReference type="InterPro" id="IPR020859">
    <property type="entry name" value="ROC"/>
</dbReference>
<evidence type="ECO:0000313" key="14">
    <source>
        <dbReference type="EMBL" id="ELR21988.1"/>
    </source>
</evidence>
<dbReference type="KEGG" id="acan:ACA1_325600"/>
<dbReference type="EMBL" id="KB007891">
    <property type="protein sequence ID" value="ELR21988.1"/>
    <property type="molecule type" value="Genomic_DNA"/>
</dbReference>
<dbReference type="InterPro" id="IPR011009">
    <property type="entry name" value="Kinase-like_dom_sf"/>
</dbReference>
<dbReference type="InterPro" id="IPR000719">
    <property type="entry name" value="Prot_kinase_dom"/>
</dbReference>
<dbReference type="Gene3D" id="3.30.70.1390">
    <property type="entry name" value="ROC domain from the Parkinson's disease-associated leucine-rich repeat kinase 2"/>
    <property type="match status" value="1"/>
</dbReference>
<feature type="domain" description="Protein kinase" evidence="12">
    <location>
        <begin position="688"/>
        <end position="1032"/>
    </location>
</feature>
<feature type="compositionally biased region" description="Basic and acidic residues" evidence="11">
    <location>
        <begin position="528"/>
        <end position="551"/>
    </location>
</feature>
<dbReference type="Gene3D" id="1.10.510.10">
    <property type="entry name" value="Transferase(Phosphotransferase) domain 1"/>
    <property type="match status" value="1"/>
</dbReference>
<evidence type="ECO:0000259" key="13">
    <source>
        <dbReference type="PROSITE" id="PS51424"/>
    </source>
</evidence>
<dbReference type="GeneID" id="14922908"/>
<reference evidence="14 15" key="1">
    <citation type="journal article" date="2013" name="Genome Biol.">
        <title>Genome of Acanthamoeba castellanii highlights extensive lateral gene transfer and early evolution of tyrosine kinase signaling.</title>
        <authorList>
            <person name="Clarke M."/>
            <person name="Lohan A.J."/>
            <person name="Liu B."/>
            <person name="Lagkouvardos I."/>
            <person name="Roy S."/>
            <person name="Zafar N."/>
            <person name="Bertelli C."/>
            <person name="Schilde C."/>
            <person name="Kianianmomeni A."/>
            <person name="Burglin T.R."/>
            <person name="Frech C."/>
            <person name="Turcotte B."/>
            <person name="Kopec K.O."/>
            <person name="Synnott J.M."/>
            <person name="Choo C."/>
            <person name="Paponov I."/>
            <person name="Finkler A."/>
            <person name="Soon Heng Tan C."/>
            <person name="Hutchins A.P."/>
            <person name="Weinmeier T."/>
            <person name="Rattei T."/>
            <person name="Chu J.S."/>
            <person name="Gimenez G."/>
            <person name="Irimia M."/>
            <person name="Rigden D.J."/>
            <person name="Fitzpatrick D.A."/>
            <person name="Lorenzo-Morales J."/>
            <person name="Bateman A."/>
            <person name="Chiu C.H."/>
            <person name="Tang P."/>
            <person name="Hegemann P."/>
            <person name="Fromm H."/>
            <person name="Raoult D."/>
            <person name="Greub G."/>
            <person name="Miranda-Saavedra D."/>
            <person name="Chen N."/>
            <person name="Nash P."/>
            <person name="Ginger M.L."/>
            <person name="Horn M."/>
            <person name="Schaap P."/>
            <person name="Caler L."/>
            <person name="Loftus B."/>
        </authorList>
    </citation>
    <scope>NUCLEOTIDE SEQUENCE [LARGE SCALE GENOMIC DNA]</scope>
    <source>
        <strain evidence="14 15">Neff</strain>
    </source>
</reference>
<keyword evidence="6 14" id="KW-0418">Kinase</keyword>
<feature type="binding site" evidence="10">
    <location>
        <position position="720"/>
    </location>
    <ligand>
        <name>ATP</name>
        <dbReference type="ChEBI" id="CHEBI:30616"/>
    </ligand>
</feature>
<gene>
    <name evidence="14" type="ORF">ACA1_325600</name>
</gene>
<evidence type="ECO:0000256" key="4">
    <source>
        <dbReference type="ARBA" id="ARBA00022737"/>
    </source>
</evidence>
<comment type="catalytic activity">
    <reaction evidence="8">
        <text>L-threonyl-[protein] + ATP = O-phospho-L-threonyl-[protein] + ADP + H(+)</text>
        <dbReference type="Rhea" id="RHEA:46608"/>
        <dbReference type="Rhea" id="RHEA-COMP:11060"/>
        <dbReference type="Rhea" id="RHEA-COMP:11605"/>
        <dbReference type="ChEBI" id="CHEBI:15378"/>
        <dbReference type="ChEBI" id="CHEBI:30013"/>
        <dbReference type="ChEBI" id="CHEBI:30616"/>
        <dbReference type="ChEBI" id="CHEBI:61977"/>
        <dbReference type="ChEBI" id="CHEBI:456216"/>
        <dbReference type="EC" id="2.7.11.1"/>
    </reaction>
</comment>
<dbReference type="GO" id="GO:0004713">
    <property type="term" value="F:protein tyrosine kinase activity"/>
    <property type="evidence" value="ECO:0007669"/>
    <property type="project" value="InterPro"/>
</dbReference>
<name>L8HB78_ACACF</name>
<dbReference type="SMART" id="SM00219">
    <property type="entry name" value="TyrKc"/>
    <property type="match status" value="1"/>
</dbReference>
<evidence type="ECO:0000256" key="5">
    <source>
        <dbReference type="ARBA" id="ARBA00022741"/>
    </source>
</evidence>
<dbReference type="OrthoDB" id="15882at2759"/>
<dbReference type="PANTHER" id="PTHR44329:SF288">
    <property type="entry name" value="MITOGEN-ACTIVATED PROTEIN KINASE KINASE KINASE 20"/>
    <property type="match status" value="1"/>
</dbReference>
<dbReference type="RefSeq" id="XP_004348362.1">
    <property type="nucleotide sequence ID" value="XM_004348312.1"/>
</dbReference>
<comment type="catalytic activity">
    <reaction evidence="9">
        <text>L-seryl-[protein] + ATP = O-phospho-L-seryl-[protein] + ADP + H(+)</text>
        <dbReference type="Rhea" id="RHEA:17989"/>
        <dbReference type="Rhea" id="RHEA-COMP:9863"/>
        <dbReference type="Rhea" id="RHEA-COMP:11604"/>
        <dbReference type="ChEBI" id="CHEBI:15378"/>
        <dbReference type="ChEBI" id="CHEBI:29999"/>
        <dbReference type="ChEBI" id="CHEBI:30616"/>
        <dbReference type="ChEBI" id="CHEBI:83421"/>
        <dbReference type="ChEBI" id="CHEBI:456216"/>
        <dbReference type="EC" id="2.7.11.1"/>
    </reaction>
</comment>
<dbReference type="Gene3D" id="3.40.50.300">
    <property type="entry name" value="P-loop containing nucleotide triphosphate hydrolases"/>
    <property type="match status" value="1"/>
</dbReference>
<dbReference type="Pfam" id="PF07714">
    <property type="entry name" value="PK_Tyr_Ser-Thr"/>
    <property type="match status" value="1"/>
</dbReference>
<dbReference type="PANTHER" id="PTHR44329">
    <property type="entry name" value="SERINE/THREONINE-PROTEIN KINASE TNNI3K-RELATED"/>
    <property type="match status" value="1"/>
</dbReference>
<feature type="region of interest" description="Disordered" evidence="11">
    <location>
        <begin position="519"/>
        <end position="566"/>
    </location>
</feature>
<keyword evidence="3" id="KW-0808">Transferase</keyword>
<dbReference type="AlphaFoldDB" id="L8HB78"/>
<dbReference type="InterPro" id="IPR017441">
    <property type="entry name" value="Protein_kinase_ATP_BS"/>
</dbReference>
<dbReference type="SUPFAM" id="SSF52540">
    <property type="entry name" value="P-loop containing nucleoside triphosphate hydrolases"/>
    <property type="match status" value="1"/>
</dbReference>
<dbReference type="Proteomes" id="UP000011083">
    <property type="component" value="Unassembled WGS sequence"/>
</dbReference>
<dbReference type="PROSITE" id="PS00107">
    <property type="entry name" value="PROTEIN_KINASE_ATP"/>
    <property type="match status" value="1"/>
</dbReference>
<dbReference type="GO" id="GO:0005524">
    <property type="term" value="F:ATP binding"/>
    <property type="evidence" value="ECO:0007669"/>
    <property type="project" value="UniProtKB-UniRule"/>
</dbReference>
<evidence type="ECO:0000256" key="9">
    <source>
        <dbReference type="ARBA" id="ARBA00048679"/>
    </source>
</evidence>
<evidence type="ECO:0000256" key="6">
    <source>
        <dbReference type="ARBA" id="ARBA00022777"/>
    </source>
</evidence>
<keyword evidence="7 10" id="KW-0067">ATP-binding</keyword>
<dbReference type="OMA" id="DHENTEY"/>
<evidence type="ECO:0000256" key="3">
    <source>
        <dbReference type="ARBA" id="ARBA00022679"/>
    </source>
</evidence>
<dbReference type="Pfam" id="PF16095">
    <property type="entry name" value="COR-A"/>
    <property type="match status" value="1"/>
</dbReference>
<evidence type="ECO:0000256" key="2">
    <source>
        <dbReference type="ARBA" id="ARBA00012513"/>
    </source>
</evidence>
<evidence type="ECO:0000259" key="12">
    <source>
        <dbReference type="PROSITE" id="PS50011"/>
    </source>
</evidence>
<sequence length="1040" mass="118064">MLVGKENVGKTTLLHCLTTLLHNPKAAKKSASDFFAATAKGKKVPSHLRHMPLSTDGIGMGELSTSAWVAARRKGKTDPVTFQTYDFGGQMVFYPTHQLFLTARSIYLVVFNVVEDDRNHVLYWLKQVRASTKGNETPIIVVGTHIDHPDCPNAQALTTIGKQLQREERWVRKVCYVSCKSGDGLEELMESIIDLANQHSFLKQLIPGSYYTLHQTITNLRTGKVQVDAPKLPGKSDEADEADEQHQAGFSTAYGADRVDSQSSQVLRWTTWDHLVKLAQGCGINSEELVEVARFLYDAGTLVHFDDAFSGLQDLVVIDPQWLADVMKSIISFNNKWVKNGAITQRELYNWAWRDYPANIRPALQRIFEKFQIIYHLRLDHMLQEEETTNGEAEMEKEKEKEKVEKRFMVPSLLPEDPPEEVLNRAWPPNKCEDVAEYARIYELNDFIPIGLFARLIVRMMHIPGVRLLVAWRTGVVVEADLPSSSGRSDDKPATYQALVRQLDKPEYKIEVLVRATGGAHSGADGDGSERKSVDEGIKRDKGKDKKKQQEQGEDATDEQGKEKNIYKSTEQKLFSSVLQGVDKTTETRDKDRGGEKVFLLEQVIYLIDVLLQGYTGLEVSRKIPCILPFPDTPERRCSHLFTYADCVESVMLGRRVECPIHGTSISVHRLAPDLAIGSVRFIEDSELRKGNQIGQGGYGLVYKASWNNTPVALKLLIVKHQDEELEEREKQSTKHYDEFKHEAFLMSCLEHENVIRLYGICYNPLGMVMEFAGNGDLHDLLESLQKGKVNKDPYSLQSGKHRLLPLKAGDSVIILGKKKKTDLYEVETMYGEKGLFPSELIDLGKAPRKDEQIPWALRWRIALDVAKGMNYLHSFQPPIVHRDLRSPNVFLTAFESDAKTVAKVGDFGLARHVDPRLHEGLPTWQWLAPEILDHENTEYDERSDIYSFGIVMYEIASRKLPYTEEYWDRFQRNGYFQAKDCQNAIVKDQCRPTPPADCPPEFSKLMQACWAHNPHDRPSFTQVVKTISAYIDSSAQPRL</sequence>
<dbReference type="InterPro" id="IPR027417">
    <property type="entry name" value="P-loop_NTPase"/>
</dbReference>
<evidence type="ECO:0000256" key="8">
    <source>
        <dbReference type="ARBA" id="ARBA00047899"/>
    </source>
</evidence>
<dbReference type="SUPFAM" id="SSF56112">
    <property type="entry name" value="Protein kinase-like (PK-like)"/>
    <property type="match status" value="1"/>
</dbReference>
<dbReference type="InterPro" id="IPR051681">
    <property type="entry name" value="Ser/Thr_Kinases-Pseudokinases"/>
</dbReference>
<dbReference type="CDD" id="cd13999">
    <property type="entry name" value="STKc_MAP3K-like"/>
    <property type="match status" value="1"/>
</dbReference>
<keyword evidence="4" id="KW-0677">Repeat</keyword>
<evidence type="ECO:0000256" key="11">
    <source>
        <dbReference type="SAM" id="MobiDB-lite"/>
    </source>
</evidence>
<dbReference type="InterPro" id="IPR032171">
    <property type="entry name" value="COR-A"/>
</dbReference>
<evidence type="ECO:0000313" key="15">
    <source>
        <dbReference type="Proteomes" id="UP000011083"/>
    </source>
</evidence>
<keyword evidence="5 10" id="KW-0547">Nucleotide-binding</keyword>
<dbReference type="Gene3D" id="3.30.200.20">
    <property type="entry name" value="Phosphorylase Kinase, domain 1"/>
    <property type="match status" value="1"/>
</dbReference>
<comment type="similarity">
    <text evidence="1">Belongs to the protein kinase superfamily. TKL Ser/Thr protein kinase family. ROCO subfamily.</text>
</comment>
<dbReference type="STRING" id="1257118.L8HB78"/>
<dbReference type="VEuPathDB" id="AmoebaDB:ACA1_325600"/>
<protein>
    <recommendedName>
        <fullName evidence="2">non-specific serine/threonine protein kinase</fullName>
        <ecNumber evidence="2">2.7.11.1</ecNumber>
    </recommendedName>
</protein>
<dbReference type="EC" id="2.7.11.1" evidence="2"/>
<feature type="domain" description="Roc" evidence="13">
    <location>
        <begin position="1"/>
        <end position="199"/>
    </location>
</feature>
<accession>L8HB78</accession>
<evidence type="ECO:0000256" key="1">
    <source>
        <dbReference type="ARBA" id="ARBA00008171"/>
    </source>
</evidence>
<dbReference type="InterPro" id="IPR001245">
    <property type="entry name" value="Ser-Thr/Tyr_kinase_cat_dom"/>
</dbReference>
<evidence type="ECO:0000256" key="7">
    <source>
        <dbReference type="ARBA" id="ARBA00022840"/>
    </source>
</evidence>
<evidence type="ECO:0000256" key="10">
    <source>
        <dbReference type="PROSITE-ProRule" id="PRU10141"/>
    </source>
</evidence>
<dbReference type="InterPro" id="IPR020635">
    <property type="entry name" value="Tyr_kinase_cat_dom"/>
</dbReference>
<organism evidence="14 15">
    <name type="scientific">Acanthamoeba castellanii (strain ATCC 30010 / Neff)</name>
    <dbReference type="NCBI Taxonomy" id="1257118"/>
    <lineage>
        <taxon>Eukaryota</taxon>
        <taxon>Amoebozoa</taxon>
        <taxon>Discosea</taxon>
        <taxon>Longamoebia</taxon>
        <taxon>Centramoebida</taxon>
        <taxon>Acanthamoebidae</taxon>
        <taxon>Acanthamoeba</taxon>
    </lineage>
</organism>
<proteinExistence type="inferred from homology"/>
<dbReference type="PROSITE" id="PS50011">
    <property type="entry name" value="PROTEIN_KINASE_DOM"/>
    <property type="match status" value="1"/>
</dbReference>
<keyword evidence="15" id="KW-1185">Reference proteome</keyword>